<sequence>MASRPVMHISRLPILSVASTSFIISRSRRIQSQVSTIKALLYTLRQDGISPTSSCASTFLLTLTQADKLRTQQELERLQAKYIGTGHPDTTSWEWRTNIQRDTYSSIAGHRPLLSYIALAENEPIAKVRAQMIRKMVQPCGPPPSRED</sequence>
<dbReference type="GO" id="GO:0000398">
    <property type="term" value="P:mRNA splicing, via spliceosome"/>
    <property type="evidence" value="ECO:0007669"/>
    <property type="project" value="TreeGrafter"/>
</dbReference>
<protein>
    <submittedName>
        <fullName evidence="1">Probable splicing factor 3B subunit 10</fullName>
    </submittedName>
</protein>
<dbReference type="PANTHER" id="PTHR20978">
    <property type="entry name" value="SPLICING FACTOR 3B SUBUNIT 5"/>
    <property type="match status" value="1"/>
</dbReference>
<evidence type="ECO:0000313" key="1">
    <source>
        <dbReference type="EMBL" id="SPJ84259.1"/>
    </source>
</evidence>
<dbReference type="EMBL" id="ONZP01000443">
    <property type="protein sequence ID" value="SPJ84259.1"/>
    <property type="molecule type" value="Genomic_DNA"/>
</dbReference>
<name>A0AAE8MHY8_9HYPO</name>
<evidence type="ECO:0000313" key="2">
    <source>
        <dbReference type="Proteomes" id="UP001187734"/>
    </source>
</evidence>
<keyword evidence="2" id="KW-1185">Reference proteome</keyword>
<comment type="caution">
    <text evidence="1">The sequence shown here is derived from an EMBL/GenBank/DDBJ whole genome shotgun (WGS) entry which is preliminary data.</text>
</comment>
<dbReference type="Proteomes" id="UP001187734">
    <property type="component" value="Unassembled WGS sequence"/>
</dbReference>
<organism evidence="1 2">
    <name type="scientific">Fusarium torulosum</name>
    <dbReference type="NCBI Taxonomy" id="33205"/>
    <lineage>
        <taxon>Eukaryota</taxon>
        <taxon>Fungi</taxon>
        <taxon>Dikarya</taxon>
        <taxon>Ascomycota</taxon>
        <taxon>Pezizomycotina</taxon>
        <taxon>Sordariomycetes</taxon>
        <taxon>Hypocreomycetidae</taxon>
        <taxon>Hypocreales</taxon>
        <taxon>Nectriaceae</taxon>
        <taxon>Fusarium</taxon>
    </lineage>
</organism>
<gene>
    <name evidence="1" type="ORF">FTOL_10776</name>
</gene>
<dbReference type="InterPro" id="IPR009846">
    <property type="entry name" value="SF3b5/RDS3-10"/>
</dbReference>
<dbReference type="AlphaFoldDB" id="A0AAE8MHY8"/>
<dbReference type="GO" id="GO:0071011">
    <property type="term" value="C:precatalytic spliceosome"/>
    <property type="evidence" value="ECO:0007669"/>
    <property type="project" value="TreeGrafter"/>
</dbReference>
<proteinExistence type="predicted"/>
<dbReference type="PANTHER" id="PTHR20978:SF0">
    <property type="entry name" value="SPLICING FACTOR 3B SUBUNIT 5"/>
    <property type="match status" value="1"/>
</dbReference>
<reference evidence="1" key="1">
    <citation type="submission" date="2018-03" db="EMBL/GenBank/DDBJ databases">
        <authorList>
            <person name="Guldener U."/>
        </authorList>
    </citation>
    <scope>NUCLEOTIDE SEQUENCE</scope>
</reference>
<accession>A0AAE8MHY8</accession>
<dbReference type="GO" id="GO:0005686">
    <property type="term" value="C:U2 snRNP"/>
    <property type="evidence" value="ECO:0007669"/>
    <property type="project" value="TreeGrafter"/>
</dbReference>
<dbReference type="Pfam" id="PF07189">
    <property type="entry name" value="SF3b10"/>
    <property type="match status" value="1"/>
</dbReference>